<dbReference type="Gene3D" id="3.90.190.20">
    <property type="entry name" value="Mur ligase, C-terminal domain"/>
    <property type="match status" value="1"/>
</dbReference>
<dbReference type="RefSeq" id="WP_136077260.1">
    <property type="nucleotide sequence ID" value="NZ_CAAHFG010000001.1"/>
</dbReference>
<dbReference type="PANTHER" id="PTHR43692:SF1">
    <property type="entry name" value="UDP-N-ACETYLMURAMOYLALANINE--D-GLUTAMATE LIGASE"/>
    <property type="match status" value="1"/>
</dbReference>
<dbReference type="InterPro" id="IPR036615">
    <property type="entry name" value="Mur_ligase_C_dom_sf"/>
</dbReference>
<keyword evidence="7 8" id="KW-0961">Cell wall biogenesis/degradation</keyword>
<comment type="similarity">
    <text evidence="7">Belongs to the MurCDEF family.</text>
</comment>
<feature type="domain" description="Mur ligase C-terminal" evidence="9">
    <location>
        <begin position="293"/>
        <end position="403"/>
    </location>
</feature>
<dbReference type="GO" id="GO:0008764">
    <property type="term" value="F:UDP-N-acetylmuramoylalanine-D-glutamate ligase activity"/>
    <property type="evidence" value="ECO:0007669"/>
    <property type="project" value="UniProtKB-UniRule"/>
</dbReference>
<evidence type="ECO:0000313" key="11">
    <source>
        <dbReference type="EMBL" id="VGO11508.1"/>
    </source>
</evidence>
<keyword evidence="5 7" id="KW-0547">Nucleotide-binding</keyword>
<comment type="function">
    <text evidence="7 8">Cell wall formation. Catalyzes the addition of glutamate to the nucleotide precursor UDP-N-acetylmuramoyl-L-alanine (UMA).</text>
</comment>
<evidence type="ECO:0000256" key="2">
    <source>
        <dbReference type="ARBA" id="ARBA00004752"/>
    </source>
</evidence>
<dbReference type="SUPFAM" id="SSF53623">
    <property type="entry name" value="MurD-like peptide ligases, catalytic domain"/>
    <property type="match status" value="1"/>
</dbReference>
<dbReference type="SUPFAM" id="SSF53244">
    <property type="entry name" value="MurD-like peptide ligases, peptide-binding domain"/>
    <property type="match status" value="1"/>
</dbReference>
<dbReference type="HAMAP" id="MF_00639">
    <property type="entry name" value="MurD"/>
    <property type="match status" value="1"/>
</dbReference>
<evidence type="ECO:0000256" key="1">
    <source>
        <dbReference type="ARBA" id="ARBA00004496"/>
    </source>
</evidence>
<comment type="subcellular location">
    <subcellularLocation>
        <location evidence="1 7 8">Cytoplasm</location>
    </subcellularLocation>
</comment>
<dbReference type="NCBIfam" id="TIGR01087">
    <property type="entry name" value="murD"/>
    <property type="match status" value="1"/>
</dbReference>
<keyword evidence="7 8" id="KW-0573">Peptidoglycan synthesis</keyword>
<dbReference type="EC" id="6.3.2.9" evidence="7 8"/>
<dbReference type="InterPro" id="IPR013221">
    <property type="entry name" value="Mur_ligase_cen"/>
</dbReference>
<dbReference type="Pfam" id="PF08245">
    <property type="entry name" value="Mur_ligase_M"/>
    <property type="match status" value="1"/>
</dbReference>
<comment type="pathway">
    <text evidence="2 7 8">Cell wall biogenesis; peptidoglycan biosynthesis.</text>
</comment>
<comment type="catalytic activity">
    <reaction evidence="7 8">
        <text>UDP-N-acetyl-alpha-D-muramoyl-L-alanine + D-glutamate + ATP = UDP-N-acetyl-alpha-D-muramoyl-L-alanyl-D-glutamate + ADP + phosphate + H(+)</text>
        <dbReference type="Rhea" id="RHEA:16429"/>
        <dbReference type="ChEBI" id="CHEBI:15378"/>
        <dbReference type="ChEBI" id="CHEBI:29986"/>
        <dbReference type="ChEBI" id="CHEBI:30616"/>
        <dbReference type="ChEBI" id="CHEBI:43474"/>
        <dbReference type="ChEBI" id="CHEBI:83898"/>
        <dbReference type="ChEBI" id="CHEBI:83900"/>
        <dbReference type="ChEBI" id="CHEBI:456216"/>
        <dbReference type="EC" id="6.3.2.9"/>
    </reaction>
</comment>
<dbReference type="GO" id="GO:0008360">
    <property type="term" value="P:regulation of cell shape"/>
    <property type="evidence" value="ECO:0007669"/>
    <property type="project" value="UniProtKB-KW"/>
</dbReference>
<evidence type="ECO:0000256" key="4">
    <source>
        <dbReference type="ARBA" id="ARBA00022598"/>
    </source>
</evidence>
<dbReference type="GO" id="GO:0005524">
    <property type="term" value="F:ATP binding"/>
    <property type="evidence" value="ECO:0007669"/>
    <property type="project" value="UniProtKB-UniRule"/>
</dbReference>
<feature type="binding site" evidence="7">
    <location>
        <begin position="98"/>
        <end position="104"/>
    </location>
    <ligand>
        <name>ATP</name>
        <dbReference type="ChEBI" id="CHEBI:30616"/>
    </ligand>
</feature>
<name>A0A6C2TV74_PONDE</name>
<evidence type="ECO:0000256" key="6">
    <source>
        <dbReference type="ARBA" id="ARBA00022840"/>
    </source>
</evidence>
<dbReference type="Gene3D" id="3.40.1190.10">
    <property type="entry name" value="Mur-like, catalytic domain"/>
    <property type="match status" value="1"/>
</dbReference>
<keyword evidence="4 7" id="KW-0436">Ligase</keyword>
<evidence type="ECO:0000256" key="5">
    <source>
        <dbReference type="ARBA" id="ARBA00022741"/>
    </source>
</evidence>
<sequence>MEKYTLALILGYGRSGKAAERMLRSEGCDTLVLTRETAGDPEVQRALKENEFDVCIVSPGFGILNSWVCAVRDAGVPLLSELELGWSRHRGKTVAITGSNGKSTAVKWIYESLERAGKKAAIGGNYGIPACEAVLDHPGLEWLVLEVSSFQLETVRSFRADVAVVLNLLPNHLDRHETMELYRRAKARIFGPSPSFAEDVCLVPVDLQDDFRADVPGGRRWVTFGGTADADYSFENGNVFRKSERLIDLSGTLFDSPVLGSCTGAAVAAVAEACGISPEAVLEAARSFQPLPHRLQRLGEMDGVAYVDDSKATNLAALGAAVAACGDGIHLIAGGLPKESDYTFVKEILAERVRSIYVIGQASRSMFEAWGGVCNCVECGTLDKAFSTAQSAARAGDTILLSPGCASFDQFRSFEERGELFEKLFIGAKHAKQGAS</sequence>
<dbReference type="InterPro" id="IPR004101">
    <property type="entry name" value="Mur_ligase_C"/>
</dbReference>
<evidence type="ECO:0000259" key="10">
    <source>
        <dbReference type="Pfam" id="PF08245"/>
    </source>
</evidence>
<evidence type="ECO:0000256" key="8">
    <source>
        <dbReference type="RuleBase" id="RU003664"/>
    </source>
</evidence>
<evidence type="ECO:0000313" key="12">
    <source>
        <dbReference type="Proteomes" id="UP000366872"/>
    </source>
</evidence>
<keyword evidence="7 8" id="KW-0132">Cell division</keyword>
<dbReference type="EMBL" id="CAAHFG010000001">
    <property type="protein sequence ID" value="VGO11508.1"/>
    <property type="molecule type" value="Genomic_DNA"/>
</dbReference>
<dbReference type="UniPathway" id="UPA00219"/>
<keyword evidence="6 7" id="KW-0067">ATP-binding</keyword>
<proteinExistence type="inferred from homology"/>
<keyword evidence="12" id="KW-1185">Reference proteome</keyword>
<keyword evidence="7 8" id="KW-0133">Cell shape</keyword>
<dbReference type="GO" id="GO:0071555">
    <property type="term" value="P:cell wall organization"/>
    <property type="evidence" value="ECO:0007669"/>
    <property type="project" value="UniProtKB-KW"/>
</dbReference>
<gene>
    <name evidence="7 11" type="primary">murD</name>
    <name evidence="11" type="ORF">PDESU_00052</name>
</gene>
<evidence type="ECO:0000256" key="3">
    <source>
        <dbReference type="ARBA" id="ARBA00022490"/>
    </source>
</evidence>
<accession>A0A6C2TV74</accession>
<reference evidence="11 12" key="1">
    <citation type="submission" date="2019-04" db="EMBL/GenBank/DDBJ databases">
        <authorList>
            <person name="Van Vliet M D."/>
        </authorList>
    </citation>
    <scope>NUCLEOTIDE SEQUENCE [LARGE SCALE GENOMIC DNA]</scope>
    <source>
        <strain evidence="11 12">F1</strain>
    </source>
</reference>
<feature type="domain" description="Mur ligase central" evidence="10">
    <location>
        <begin position="96"/>
        <end position="241"/>
    </location>
</feature>
<dbReference type="Proteomes" id="UP000366872">
    <property type="component" value="Unassembled WGS sequence"/>
</dbReference>
<evidence type="ECO:0000256" key="7">
    <source>
        <dbReference type="HAMAP-Rule" id="MF_00639"/>
    </source>
</evidence>
<dbReference type="PANTHER" id="PTHR43692">
    <property type="entry name" value="UDP-N-ACETYLMURAMOYLALANINE--D-GLUTAMATE LIGASE"/>
    <property type="match status" value="1"/>
</dbReference>
<keyword evidence="3 7" id="KW-0963">Cytoplasm</keyword>
<dbReference type="AlphaFoldDB" id="A0A6C2TV74"/>
<dbReference type="InterPro" id="IPR036565">
    <property type="entry name" value="Mur-like_cat_sf"/>
</dbReference>
<dbReference type="Pfam" id="PF02875">
    <property type="entry name" value="Mur_ligase_C"/>
    <property type="match status" value="1"/>
</dbReference>
<protein>
    <recommendedName>
        <fullName evidence="7 8">UDP-N-acetylmuramoylalanine--D-glutamate ligase</fullName>
        <ecNumber evidence="7 8">6.3.2.9</ecNumber>
    </recommendedName>
    <alternativeName>
        <fullName evidence="7">D-glutamic acid-adding enzyme</fullName>
    </alternativeName>
    <alternativeName>
        <fullName evidence="7">UDP-N-acetylmuramoyl-L-alanyl-D-glutamate synthetase</fullName>
    </alternativeName>
</protein>
<dbReference type="InterPro" id="IPR005762">
    <property type="entry name" value="MurD"/>
</dbReference>
<dbReference type="GO" id="GO:0009252">
    <property type="term" value="P:peptidoglycan biosynthetic process"/>
    <property type="evidence" value="ECO:0007669"/>
    <property type="project" value="UniProtKB-UniRule"/>
</dbReference>
<dbReference type="GO" id="GO:0005737">
    <property type="term" value="C:cytoplasm"/>
    <property type="evidence" value="ECO:0007669"/>
    <property type="project" value="UniProtKB-SubCell"/>
</dbReference>
<keyword evidence="7 8" id="KW-0131">Cell cycle</keyword>
<organism evidence="11 12">
    <name type="scientific">Pontiella desulfatans</name>
    <dbReference type="NCBI Taxonomy" id="2750659"/>
    <lineage>
        <taxon>Bacteria</taxon>
        <taxon>Pseudomonadati</taxon>
        <taxon>Kiritimatiellota</taxon>
        <taxon>Kiritimatiellia</taxon>
        <taxon>Kiritimatiellales</taxon>
        <taxon>Pontiellaceae</taxon>
        <taxon>Pontiella</taxon>
    </lineage>
</organism>
<dbReference type="GO" id="GO:0051301">
    <property type="term" value="P:cell division"/>
    <property type="evidence" value="ECO:0007669"/>
    <property type="project" value="UniProtKB-KW"/>
</dbReference>
<evidence type="ECO:0000259" key="9">
    <source>
        <dbReference type="Pfam" id="PF02875"/>
    </source>
</evidence>